<dbReference type="AlphaFoldDB" id="A0A8R1IT08"/>
<feature type="domain" description="DNA helicase Pif1-like DEAD-box helicase" evidence="2">
    <location>
        <begin position="4"/>
        <end position="71"/>
    </location>
</feature>
<dbReference type="GO" id="GO:0016787">
    <property type="term" value="F:hydrolase activity"/>
    <property type="evidence" value="ECO:0007669"/>
    <property type="project" value="UniProtKB-KW"/>
</dbReference>
<accession>A0A8R1IT08</accession>
<evidence type="ECO:0000313" key="5">
    <source>
        <dbReference type="Proteomes" id="UP000005237"/>
    </source>
</evidence>
<name>A0A8R1IT08_CAEJA</name>
<reference evidence="4" key="2">
    <citation type="submission" date="2022-06" db="UniProtKB">
        <authorList>
            <consortium name="EnsemblMetazoa"/>
        </authorList>
    </citation>
    <scope>IDENTIFICATION</scope>
    <source>
        <strain evidence="4">DF5081</strain>
    </source>
</reference>
<dbReference type="Pfam" id="PF05970">
    <property type="entry name" value="PIF1"/>
    <property type="match status" value="1"/>
</dbReference>
<sequence length="603" mass="68805">MYQMLNQRQKTVVDRALELVKKEGVPRMMFVDGPGGTGQTFCYNAIYHRLVSQKQTVICVAHTGIAATLLPFILKRSELWRDIQKFKLTENQRSIADPDWAEYILKVGDGPNFVDRERQKVLVPWKNVDSCRILENLVKWVFPTPNNVESTKSCAVLTMDNKTALRINEQVLERVDCEEFVFRSEDVADSNDGLTAADAEVFATKTPQGLPPHILHLKVGAQVVLLRNLAVDQGLCNGTRMTIERIGQDVIYCIVNNPTRRTPDMVFLHRIRMSPTGKGANSCGFFRLQYPVRLAYACTVNKSQGQTPTRCGLVLHSKIFSHGQLYVAMSRVKRGDDFKLWQYPKEADYCPDGMRIRNVVYQEALEEDDDLAELRGEMFQFNLVADRTKVRTSQPQKKTDIQAPVPTPNVVKELTVPTPNIVKKLTVPAPIVVKQMFQGEGFPLSEFRFLRLTINECQCDRNVTEHEECISRMSLTKENRNTFQDVYAEHVRAERRNCNTCQNRQHSIGGDQLGRYHVVSCYRDVNVFFASFMPRDPVEMYGFQWNLIAFSEYLPGHYRSWIKVGQTWVCVSDSCFNGPPVAATDMDLKSNGANLMLFEKCDP</sequence>
<evidence type="ECO:0000313" key="4">
    <source>
        <dbReference type="EnsemblMetazoa" id="CJA39186a.1"/>
    </source>
</evidence>
<dbReference type="SUPFAM" id="SSF52540">
    <property type="entry name" value="P-loop containing nucleoside triphosphate hydrolases"/>
    <property type="match status" value="2"/>
</dbReference>
<dbReference type="GO" id="GO:0000723">
    <property type="term" value="P:telomere maintenance"/>
    <property type="evidence" value="ECO:0007669"/>
    <property type="project" value="InterPro"/>
</dbReference>
<keyword evidence="5" id="KW-1185">Reference proteome</keyword>
<dbReference type="InterPro" id="IPR010285">
    <property type="entry name" value="DNA_helicase_pif1-like_DEAD"/>
</dbReference>
<comment type="cofactor">
    <cofactor evidence="1">
        <name>Mg(2+)</name>
        <dbReference type="ChEBI" id="CHEBI:18420"/>
    </cofactor>
</comment>
<comment type="similarity">
    <text evidence="1">Belongs to the helicase family.</text>
</comment>
<dbReference type="Gene3D" id="3.40.50.300">
    <property type="entry name" value="P-loop containing nucleotide triphosphate hydrolases"/>
    <property type="match status" value="1"/>
</dbReference>
<dbReference type="Proteomes" id="UP000005237">
    <property type="component" value="Unassembled WGS sequence"/>
</dbReference>
<dbReference type="PANTHER" id="PTHR10492">
    <property type="match status" value="1"/>
</dbReference>
<keyword evidence="1" id="KW-0227">DNA damage</keyword>
<evidence type="ECO:0000259" key="3">
    <source>
        <dbReference type="Pfam" id="PF21530"/>
    </source>
</evidence>
<dbReference type="GO" id="GO:0043139">
    <property type="term" value="F:5'-3' DNA helicase activity"/>
    <property type="evidence" value="ECO:0007669"/>
    <property type="project" value="UniProtKB-EC"/>
</dbReference>
<dbReference type="Pfam" id="PF21530">
    <property type="entry name" value="Pif1_2B_dom"/>
    <property type="match status" value="1"/>
</dbReference>
<dbReference type="PANTHER" id="PTHR10492:SF57">
    <property type="entry name" value="ATP-DEPENDENT DNA HELICASE"/>
    <property type="match status" value="1"/>
</dbReference>
<keyword evidence="1" id="KW-0347">Helicase</keyword>
<proteinExistence type="inferred from homology"/>
<keyword evidence="1" id="KW-0547">Nucleotide-binding</keyword>
<dbReference type="GO" id="GO:0006281">
    <property type="term" value="P:DNA repair"/>
    <property type="evidence" value="ECO:0007669"/>
    <property type="project" value="UniProtKB-KW"/>
</dbReference>
<protein>
    <recommendedName>
        <fullName evidence="1">ATP-dependent DNA helicase</fullName>
        <ecNumber evidence="1">5.6.2.3</ecNumber>
    </recommendedName>
</protein>
<evidence type="ECO:0000256" key="1">
    <source>
        <dbReference type="RuleBase" id="RU363044"/>
    </source>
</evidence>
<dbReference type="EnsemblMetazoa" id="CJA39186a.1">
    <property type="protein sequence ID" value="CJA39186a.1"/>
    <property type="gene ID" value="WBGene00215033"/>
</dbReference>
<dbReference type="GO" id="GO:0005524">
    <property type="term" value="F:ATP binding"/>
    <property type="evidence" value="ECO:0007669"/>
    <property type="project" value="UniProtKB-KW"/>
</dbReference>
<keyword evidence="1" id="KW-0234">DNA repair</keyword>
<comment type="catalytic activity">
    <reaction evidence="1">
        <text>ATP + H2O = ADP + phosphate + H(+)</text>
        <dbReference type="Rhea" id="RHEA:13065"/>
        <dbReference type="ChEBI" id="CHEBI:15377"/>
        <dbReference type="ChEBI" id="CHEBI:15378"/>
        <dbReference type="ChEBI" id="CHEBI:30616"/>
        <dbReference type="ChEBI" id="CHEBI:43474"/>
        <dbReference type="ChEBI" id="CHEBI:456216"/>
        <dbReference type="EC" id="5.6.2.3"/>
    </reaction>
</comment>
<dbReference type="CDD" id="cd18809">
    <property type="entry name" value="SF1_C_RecD"/>
    <property type="match status" value="1"/>
</dbReference>
<evidence type="ECO:0000259" key="2">
    <source>
        <dbReference type="Pfam" id="PF05970"/>
    </source>
</evidence>
<dbReference type="EC" id="5.6.2.3" evidence="1"/>
<dbReference type="InterPro" id="IPR049163">
    <property type="entry name" value="Pif1-like_2B_dom"/>
</dbReference>
<dbReference type="GO" id="GO:0006310">
    <property type="term" value="P:DNA recombination"/>
    <property type="evidence" value="ECO:0007669"/>
    <property type="project" value="UniProtKB-KW"/>
</dbReference>
<keyword evidence="1" id="KW-0233">DNA recombination</keyword>
<feature type="domain" description="DNA helicase Pif1-like 2B" evidence="3">
    <location>
        <begin position="208"/>
        <end position="244"/>
    </location>
</feature>
<keyword evidence="1" id="KW-0067">ATP-binding</keyword>
<keyword evidence="1" id="KW-0378">Hydrolase</keyword>
<dbReference type="InterPro" id="IPR027417">
    <property type="entry name" value="P-loop_NTPase"/>
</dbReference>
<organism evidence="4 5">
    <name type="scientific">Caenorhabditis japonica</name>
    <dbReference type="NCBI Taxonomy" id="281687"/>
    <lineage>
        <taxon>Eukaryota</taxon>
        <taxon>Metazoa</taxon>
        <taxon>Ecdysozoa</taxon>
        <taxon>Nematoda</taxon>
        <taxon>Chromadorea</taxon>
        <taxon>Rhabditida</taxon>
        <taxon>Rhabditina</taxon>
        <taxon>Rhabditomorpha</taxon>
        <taxon>Rhabditoidea</taxon>
        <taxon>Rhabditidae</taxon>
        <taxon>Peloderinae</taxon>
        <taxon>Caenorhabditis</taxon>
    </lineage>
</organism>
<reference evidence="5" key="1">
    <citation type="submission" date="2010-08" db="EMBL/GenBank/DDBJ databases">
        <authorList>
            <consortium name="Caenorhabditis japonica Sequencing Consortium"/>
            <person name="Wilson R.K."/>
        </authorList>
    </citation>
    <scope>NUCLEOTIDE SEQUENCE [LARGE SCALE GENOMIC DNA]</scope>
    <source>
        <strain evidence="5">DF5081</strain>
    </source>
</reference>